<accession>A0A3F2S1A7</accession>
<evidence type="ECO:0000313" key="4">
    <source>
        <dbReference type="Proteomes" id="UP000284657"/>
    </source>
</evidence>
<name>A0A3F2S1A7_9STRA</name>
<gene>
    <name evidence="1" type="ORF">BBJ29_000792</name>
    <name evidence="2" type="ORF">BBP00_00001088</name>
</gene>
<dbReference type="EMBL" id="MBAD02001734">
    <property type="protein sequence ID" value="RLN52204.1"/>
    <property type="molecule type" value="Genomic_DNA"/>
</dbReference>
<dbReference type="Proteomes" id="UP000277300">
    <property type="component" value="Unassembled WGS sequence"/>
</dbReference>
<sequence length="252" mass="27382">MGFSARLPAYDPLLIENQTLATQNFTFVGNNYTATPTINSLNVSGITTIYPKPVNVTGNNTLDLGTDFTGTLSLTGTFSVEIAQPDHKWYEICWVNLFHPAECAPKTVVVDVAIAISKPELLSNIEANLYECAPGISTAVCQNLTMTSIMTGALSGDLTAISSSVLKNFKDAKINTLKLGWDAITNIDFVFHNSNGFTRHFINGLLDFSVDALNKKGKIYDVFIEVAQKLTLSLANKLIDSQFEPLFGATCL</sequence>
<dbReference type="OrthoDB" id="102001at2759"/>
<organism evidence="2 3">
    <name type="scientific">Phytophthora kernoviae</name>
    <dbReference type="NCBI Taxonomy" id="325452"/>
    <lineage>
        <taxon>Eukaryota</taxon>
        <taxon>Sar</taxon>
        <taxon>Stramenopiles</taxon>
        <taxon>Oomycota</taxon>
        <taxon>Peronosporomycetes</taxon>
        <taxon>Peronosporales</taxon>
        <taxon>Peronosporaceae</taxon>
        <taxon>Phytophthora</taxon>
    </lineage>
</organism>
<proteinExistence type="predicted"/>
<comment type="caution">
    <text evidence="2">The sequence shown here is derived from an EMBL/GenBank/DDBJ whole genome shotgun (WGS) entry which is preliminary data.</text>
</comment>
<dbReference type="Proteomes" id="UP000284657">
    <property type="component" value="Unassembled WGS sequence"/>
</dbReference>
<dbReference type="EMBL" id="MBDO02000014">
    <property type="protein sequence ID" value="RLN68305.1"/>
    <property type="molecule type" value="Genomic_DNA"/>
</dbReference>
<evidence type="ECO:0000313" key="2">
    <source>
        <dbReference type="EMBL" id="RLN68305.1"/>
    </source>
</evidence>
<evidence type="ECO:0000313" key="3">
    <source>
        <dbReference type="Proteomes" id="UP000277300"/>
    </source>
</evidence>
<evidence type="ECO:0000313" key="1">
    <source>
        <dbReference type="EMBL" id="RLN52204.1"/>
    </source>
</evidence>
<protein>
    <submittedName>
        <fullName evidence="2">Uncharacterized protein</fullName>
    </submittedName>
</protein>
<dbReference type="AlphaFoldDB" id="A0A3F2S1A7"/>
<reference evidence="3 4" key="1">
    <citation type="submission" date="2018-07" db="EMBL/GenBank/DDBJ databases">
        <title>Genome sequencing of oomycete isolates from Chile give support for New Zealand origin for Phytophthora kernoviae and make available the first Nothophytophthora sp. genome.</title>
        <authorList>
            <person name="Studholme D.J."/>
            <person name="Sanfuentes E."/>
            <person name="Panda P."/>
            <person name="Hill R."/>
            <person name="Sambles C."/>
            <person name="Grant M."/>
            <person name="Williams N.M."/>
            <person name="Mcdougal R.L."/>
        </authorList>
    </citation>
    <scope>NUCLEOTIDE SEQUENCE [LARGE SCALE GENOMIC DNA]</scope>
    <source>
        <strain evidence="2">Chile6</strain>
        <strain evidence="1">Chile7</strain>
    </source>
</reference>